<evidence type="ECO:0000313" key="1">
    <source>
        <dbReference type="EMBL" id="GMG48446.1"/>
    </source>
</evidence>
<reference evidence="1" key="1">
    <citation type="submission" date="2023-04" db="EMBL/GenBank/DDBJ databases">
        <title>Aspergillus oryzae var. brunneus NBRC 4377.</title>
        <authorList>
            <person name="Ichikawa N."/>
            <person name="Sato H."/>
            <person name="Tonouchi N."/>
        </authorList>
    </citation>
    <scope>NUCLEOTIDE SEQUENCE</scope>
    <source>
        <strain evidence="1">NBRC 4377</strain>
    </source>
</reference>
<sequence length="89" mass="10036">MRPFRPLLDCAARPWCASLSWDITHRSLTRTDRTLLSSTAAADCSRWVHKLMLSPVDREANSLWNDYRGPEHCYGSDADRFAGPTIGQG</sequence>
<dbReference type="EMBL" id="BSYB01000028">
    <property type="protein sequence ID" value="GMG48446.1"/>
    <property type="molecule type" value="Genomic_DNA"/>
</dbReference>
<gene>
    <name evidence="1" type="ORF">Aory05_000713000</name>
</gene>
<protein>
    <submittedName>
        <fullName evidence="1">Unnamed protein product</fullName>
    </submittedName>
</protein>
<comment type="caution">
    <text evidence="1">The sequence shown here is derived from an EMBL/GenBank/DDBJ whole genome shotgun (WGS) entry which is preliminary data.</text>
</comment>
<proteinExistence type="predicted"/>
<name>A0ABQ6KUD4_ASPOZ</name>
<evidence type="ECO:0000313" key="2">
    <source>
        <dbReference type="Proteomes" id="UP001165189"/>
    </source>
</evidence>
<organism evidence="1 2">
    <name type="scientific">Aspergillus oryzae var. brunneus</name>
    <dbReference type="NCBI Taxonomy" id="332754"/>
    <lineage>
        <taxon>Eukaryota</taxon>
        <taxon>Fungi</taxon>
        <taxon>Dikarya</taxon>
        <taxon>Ascomycota</taxon>
        <taxon>Pezizomycotina</taxon>
        <taxon>Eurotiomycetes</taxon>
        <taxon>Eurotiomycetidae</taxon>
        <taxon>Eurotiales</taxon>
        <taxon>Aspergillaceae</taxon>
        <taxon>Aspergillus</taxon>
        <taxon>Aspergillus subgen. Circumdati</taxon>
    </lineage>
</organism>
<dbReference type="Proteomes" id="UP001165189">
    <property type="component" value="Unassembled WGS sequence"/>
</dbReference>
<accession>A0ABQ6KUD4</accession>
<keyword evidence="2" id="KW-1185">Reference proteome</keyword>